<dbReference type="AlphaFoldDB" id="A0A6A5K2I5"/>
<feature type="region of interest" description="Disordered" evidence="1">
    <location>
        <begin position="1"/>
        <end position="23"/>
    </location>
</feature>
<gene>
    <name evidence="2" type="ORF">BDW02DRAFT_240098</name>
</gene>
<evidence type="ECO:0000256" key="1">
    <source>
        <dbReference type="SAM" id="MobiDB-lite"/>
    </source>
</evidence>
<feature type="region of interest" description="Disordered" evidence="1">
    <location>
        <begin position="56"/>
        <end position="75"/>
    </location>
</feature>
<dbReference type="EMBL" id="ML975550">
    <property type="protein sequence ID" value="KAF1828422.1"/>
    <property type="molecule type" value="Genomic_DNA"/>
</dbReference>
<evidence type="ECO:0000313" key="3">
    <source>
        <dbReference type="Proteomes" id="UP000800040"/>
    </source>
</evidence>
<organism evidence="2 3">
    <name type="scientific">Decorospora gaudefroyi</name>
    <dbReference type="NCBI Taxonomy" id="184978"/>
    <lineage>
        <taxon>Eukaryota</taxon>
        <taxon>Fungi</taxon>
        <taxon>Dikarya</taxon>
        <taxon>Ascomycota</taxon>
        <taxon>Pezizomycotina</taxon>
        <taxon>Dothideomycetes</taxon>
        <taxon>Pleosporomycetidae</taxon>
        <taxon>Pleosporales</taxon>
        <taxon>Pleosporineae</taxon>
        <taxon>Pleosporaceae</taxon>
        <taxon>Decorospora</taxon>
    </lineage>
</organism>
<name>A0A6A5K2I5_9PLEO</name>
<proteinExistence type="predicted"/>
<keyword evidence="3" id="KW-1185">Reference proteome</keyword>
<dbReference type="Proteomes" id="UP000800040">
    <property type="component" value="Unassembled WGS sequence"/>
</dbReference>
<evidence type="ECO:0000313" key="2">
    <source>
        <dbReference type="EMBL" id="KAF1828422.1"/>
    </source>
</evidence>
<reference evidence="2" key="1">
    <citation type="submission" date="2020-01" db="EMBL/GenBank/DDBJ databases">
        <authorList>
            <consortium name="DOE Joint Genome Institute"/>
            <person name="Haridas S."/>
            <person name="Albert R."/>
            <person name="Binder M."/>
            <person name="Bloem J."/>
            <person name="Labutti K."/>
            <person name="Salamov A."/>
            <person name="Andreopoulos B."/>
            <person name="Baker S.E."/>
            <person name="Barry K."/>
            <person name="Bills G."/>
            <person name="Bluhm B.H."/>
            <person name="Cannon C."/>
            <person name="Castanera R."/>
            <person name="Culley D.E."/>
            <person name="Daum C."/>
            <person name="Ezra D."/>
            <person name="Gonzalez J.B."/>
            <person name="Henrissat B."/>
            <person name="Kuo A."/>
            <person name="Liang C."/>
            <person name="Lipzen A."/>
            <person name="Lutzoni F."/>
            <person name="Magnuson J."/>
            <person name="Mondo S."/>
            <person name="Nolan M."/>
            <person name="Ohm R."/>
            <person name="Pangilinan J."/>
            <person name="Park H.-J."/>
            <person name="Ramirez L."/>
            <person name="Alfaro M."/>
            <person name="Sun H."/>
            <person name="Tritt A."/>
            <person name="Yoshinaga Y."/>
            <person name="Zwiers L.-H."/>
            <person name="Turgeon B.G."/>
            <person name="Goodwin S.B."/>
            <person name="Spatafora J.W."/>
            <person name="Crous P.W."/>
            <person name="Grigoriev I.V."/>
        </authorList>
    </citation>
    <scope>NUCLEOTIDE SEQUENCE</scope>
    <source>
        <strain evidence="2">P77</strain>
    </source>
</reference>
<protein>
    <submittedName>
        <fullName evidence="2">Uncharacterized protein</fullName>
    </submittedName>
</protein>
<sequence>MPQKRVASPNRATKPPKKQKYDPDCQITLVRRIDSTDNSSLYDQCESVWCEQSGYPKRRDDGSNQHTAAGGRPAPSFLLEMPGEVRNSIWDQALKSSILFKSGYIFDWDCKLAKLPLSQVNRQIRGEVAGRLMSRHPLCLTYDTHEQIRLRRFNKGWIRPGKAYDLTEFRYALDSLISSSAHGYITSIHLWVNKPSGDSKSERRSLEQLAEALRAATCNRPITFQFRIAADTLCHQAGEAALLYLFGQLAQLRGFDRALFRVDEFDSVGAEEERWQKKRREDALEQNQSTTRHCTLSLSMNIE</sequence>
<accession>A0A6A5K2I5</accession>